<proteinExistence type="predicted"/>
<gene>
    <name evidence="1" type="ORF">Hgul01_00786</name>
</gene>
<dbReference type="Proteomes" id="UP001428290">
    <property type="component" value="Unassembled WGS sequence"/>
</dbReference>
<dbReference type="Gene3D" id="3.30.1490.20">
    <property type="entry name" value="ATP-grasp fold, A domain"/>
    <property type="match status" value="1"/>
</dbReference>
<reference evidence="1 2" key="1">
    <citation type="submission" date="2024-02" db="EMBL/GenBank/DDBJ databases">
        <title>Herpetosiphon gulosus NBRC 112829.</title>
        <authorList>
            <person name="Ichikawa N."/>
            <person name="Katano-Makiyama Y."/>
            <person name="Hidaka K."/>
        </authorList>
    </citation>
    <scope>NUCLEOTIDE SEQUENCE [LARGE SCALE GENOMIC DNA]</scope>
    <source>
        <strain evidence="1 2">NBRC 112829</strain>
    </source>
</reference>
<evidence type="ECO:0008006" key="3">
    <source>
        <dbReference type="Google" id="ProtNLM"/>
    </source>
</evidence>
<accession>A0ABP9WV88</accession>
<dbReference type="EMBL" id="BAABRU010000002">
    <property type="protein sequence ID" value="GAA5527004.1"/>
    <property type="molecule type" value="Genomic_DNA"/>
</dbReference>
<evidence type="ECO:0000313" key="1">
    <source>
        <dbReference type="EMBL" id="GAA5527004.1"/>
    </source>
</evidence>
<sequence>MNFLIALDQAATVDPALVGLAALDLAGTTPGFVLNTKVYHTAPHGEITPDVEAEIAQAYAQLAVEKVDVIASPAFVGTAPAEAVTTFASFSAVQAIDKIVLAAERCWQSATSEAARKLYSDHALNPDDVQIAVVIIPSRG</sequence>
<comment type="caution">
    <text evidence="1">The sequence shown here is derived from an EMBL/GenBank/DDBJ whole genome shotgun (WGS) entry which is preliminary data.</text>
</comment>
<name>A0ABP9WV88_9CHLR</name>
<protein>
    <recommendedName>
        <fullName evidence="3">UspA domain-containing protein</fullName>
    </recommendedName>
</protein>
<evidence type="ECO:0000313" key="2">
    <source>
        <dbReference type="Proteomes" id="UP001428290"/>
    </source>
</evidence>
<organism evidence="1 2">
    <name type="scientific">Herpetosiphon gulosus</name>
    <dbReference type="NCBI Taxonomy" id="1973496"/>
    <lineage>
        <taxon>Bacteria</taxon>
        <taxon>Bacillati</taxon>
        <taxon>Chloroflexota</taxon>
        <taxon>Chloroflexia</taxon>
        <taxon>Herpetosiphonales</taxon>
        <taxon>Herpetosiphonaceae</taxon>
        <taxon>Herpetosiphon</taxon>
    </lineage>
</organism>
<dbReference type="RefSeq" id="WP_345720635.1">
    <property type="nucleotide sequence ID" value="NZ_BAABRU010000002.1"/>
</dbReference>
<dbReference type="InterPro" id="IPR013815">
    <property type="entry name" value="ATP_grasp_subdomain_1"/>
</dbReference>
<keyword evidence="2" id="KW-1185">Reference proteome</keyword>